<feature type="region of interest" description="Disordered" evidence="1">
    <location>
        <begin position="73"/>
        <end position="151"/>
    </location>
</feature>
<gene>
    <name evidence="3" type="primary">ORF2b</name>
</gene>
<name>Q9JGS3_9VIRU</name>
<dbReference type="InterPro" id="IPR004118">
    <property type="entry name" value="HEV_TT_vir_Orf2/Gyrovir_Vp2_N"/>
</dbReference>
<accession>Q9JGS3</accession>
<evidence type="ECO:0000259" key="2">
    <source>
        <dbReference type="Pfam" id="PF02957"/>
    </source>
</evidence>
<dbReference type="Pfam" id="PF02957">
    <property type="entry name" value="TT_ORF2-like"/>
    <property type="match status" value="1"/>
</dbReference>
<protein>
    <submittedName>
        <fullName evidence="3">PORF2b</fullName>
    </submittedName>
</protein>
<proteinExistence type="predicted"/>
<feature type="compositionally biased region" description="Gly residues" evidence="1">
    <location>
        <begin position="112"/>
        <end position="134"/>
    </location>
</feature>
<evidence type="ECO:0000313" key="3">
    <source>
        <dbReference type="EMBL" id="BAA90411.1"/>
    </source>
</evidence>
<feature type="domain" description="Hepatitis TT virus Orf2/Gyrovirus Vp2 N-terminal" evidence="2">
    <location>
        <begin position="41"/>
        <end position="86"/>
    </location>
</feature>
<reference evidence="3" key="1">
    <citation type="journal article" date="2000" name="Arch. Virol.">
        <title>Identification of a novel 23kDa protein encoded by putative open reading frame 2 of TT virus (TTV) genotype 1 different from the other genotypes.</title>
        <authorList>
            <person name="Tanaka Y."/>
            <person name="Orito E."/>
            <person name="Ohno T."/>
            <person name="Nakano T."/>
            <person name="Hayashi K."/>
            <person name="Kato T."/>
            <person name="Mukaide M."/>
            <person name="Iida S."/>
            <person name="Mizokami M."/>
        </authorList>
    </citation>
    <scope>NUCLEOTIDE SEQUENCE</scope>
</reference>
<sequence length="151" mass="15883">MHFSRIHRKKRLLPLQTVPTPQKTLKLLKGMWSPPTDDERVRERKWFLATIYSHSTFCGCNDPVAHFCRLATLSNRPENPGPSGGRSAPQIGLLPALPAAPEQPGDRAPWPMGGGGDAAGGGRDGGEGPGGDAAGGPADADLLDAVDAAEQ</sequence>
<dbReference type="EMBL" id="AB030489">
    <property type="protein sequence ID" value="BAA90411.1"/>
    <property type="molecule type" value="Genomic_DNA"/>
</dbReference>
<organism evidence="3">
    <name type="scientific">Torque teno virus</name>
    <dbReference type="NCBI Taxonomy" id="68887"/>
    <lineage>
        <taxon>Viruses</taxon>
        <taxon>Monodnaviria</taxon>
        <taxon>Shotokuvirae</taxon>
        <taxon>Commensaviricota</taxon>
        <taxon>Cardeaviricetes</taxon>
        <taxon>Sanitavirales</taxon>
        <taxon>Anelloviridae</taxon>
    </lineage>
</organism>
<evidence type="ECO:0000256" key="1">
    <source>
        <dbReference type="SAM" id="MobiDB-lite"/>
    </source>
</evidence>
<feature type="compositionally biased region" description="Acidic residues" evidence="1">
    <location>
        <begin position="141"/>
        <end position="151"/>
    </location>
</feature>